<protein>
    <recommendedName>
        <fullName evidence="3">Chitin-binding type-2 domain-containing protein</fullName>
    </recommendedName>
</protein>
<dbReference type="PRINTS" id="PR01217">
    <property type="entry name" value="PRICHEXTENSN"/>
</dbReference>
<feature type="domain" description="Chitin-binding type-2" evidence="3">
    <location>
        <begin position="70"/>
        <end position="120"/>
    </location>
</feature>
<dbReference type="EMBL" id="JBFDAA010000020">
    <property type="protein sequence ID" value="KAL1115363.1"/>
    <property type="molecule type" value="Genomic_DNA"/>
</dbReference>
<evidence type="ECO:0000313" key="5">
    <source>
        <dbReference type="Proteomes" id="UP001558652"/>
    </source>
</evidence>
<feature type="compositionally biased region" description="Low complexity" evidence="1">
    <location>
        <begin position="223"/>
        <end position="235"/>
    </location>
</feature>
<feature type="signal peptide" evidence="2">
    <location>
        <begin position="1"/>
        <end position="17"/>
    </location>
</feature>
<feature type="compositionally biased region" description="Low complexity" evidence="1">
    <location>
        <begin position="349"/>
        <end position="361"/>
    </location>
</feature>
<feature type="domain" description="Chitin-binding type-2" evidence="3">
    <location>
        <begin position="16"/>
        <end position="69"/>
    </location>
</feature>
<evidence type="ECO:0000313" key="4">
    <source>
        <dbReference type="EMBL" id="KAL1115363.1"/>
    </source>
</evidence>
<feature type="compositionally biased region" description="Low complexity" evidence="1">
    <location>
        <begin position="370"/>
        <end position="411"/>
    </location>
</feature>
<feature type="compositionally biased region" description="Low complexity" evidence="1">
    <location>
        <begin position="265"/>
        <end position="277"/>
    </location>
</feature>
<evidence type="ECO:0000256" key="2">
    <source>
        <dbReference type="SAM" id="SignalP"/>
    </source>
</evidence>
<evidence type="ECO:0000259" key="3">
    <source>
        <dbReference type="SMART" id="SM00494"/>
    </source>
</evidence>
<keyword evidence="2" id="KW-0732">Signal</keyword>
<sequence length="589" mass="64306">MIRGFLALVLLVALGACCKDGDLKPYPDTCRRYLKCVNGTYVVITCPFLKRYFDAVSGTCVYWKARCGDAECVEEAIKELPGCRDYQVCVQGRLQTRHCGGMMKYDPVRRQCRDMYVCPLGPEVTTSPPWPMTTAPPETTPKKPKETTAPPETTPKKPEVTTSPLPKTTAPPETTPKKPEVTTSPLPKTTAPPETTPKKPEVTTSPLPKTTAPPETTPKKPEVTTSPLPKTTAPPETTPKKPEVTTSPLPKTTALPETTPKKPEVTTSPLPKTTAPPETTPKKPEVTTSPLPKTTAPPETTPKKPEVTTSPLPKTTAPPETTPKKPEVTTSPLPKTTAPPETTPKKPEVTTSPLPKTTAPPETTPKKPEVTTSPLPKTTAPPETTPKTPEGTTNTPPKTTAPPQTTPAAPTCVEGTKRFVNCYHYMVCDNNSWKTEECTLWRKFDRLRLSRLCRFHANVADTASGRDWNATKSDGWARSSELEKLILGHGPSATGVTRLNHLQGASVHAPLGQPDREQGGDVPRRSRCAGYKTEFTDLNGFLMFNDLRAFQYCPQYVSTTLKMAGTNELGTRDDNIPFLIIEKTILYLD</sequence>
<feature type="compositionally biased region" description="Low complexity" evidence="1">
    <location>
        <begin position="160"/>
        <end position="172"/>
    </location>
</feature>
<dbReference type="InterPro" id="IPR002557">
    <property type="entry name" value="Chitin-bd_dom"/>
</dbReference>
<dbReference type="PROSITE" id="PS51257">
    <property type="entry name" value="PROKAR_LIPOPROTEIN"/>
    <property type="match status" value="1"/>
</dbReference>
<reference evidence="4 5" key="1">
    <citation type="submission" date="2024-07" db="EMBL/GenBank/DDBJ databases">
        <title>Chromosome-level genome assembly of the water stick insect Ranatra chinensis (Heteroptera: Nepidae).</title>
        <authorList>
            <person name="Liu X."/>
        </authorList>
    </citation>
    <scope>NUCLEOTIDE SEQUENCE [LARGE SCALE GENOMIC DNA]</scope>
    <source>
        <strain evidence="4">Cailab_2021Rc</strain>
        <tissue evidence="4">Muscle</tissue>
    </source>
</reference>
<gene>
    <name evidence="4" type="ORF">AAG570_007393</name>
</gene>
<feature type="chain" id="PRO_5044792631" description="Chitin-binding type-2 domain-containing protein" evidence="2">
    <location>
        <begin position="18"/>
        <end position="589"/>
    </location>
</feature>
<dbReference type="Proteomes" id="UP001558652">
    <property type="component" value="Unassembled WGS sequence"/>
</dbReference>
<dbReference type="AlphaFoldDB" id="A0ABD0YAW4"/>
<feature type="compositionally biased region" description="Low complexity" evidence="1">
    <location>
        <begin position="181"/>
        <end position="193"/>
    </location>
</feature>
<accession>A0ABD0YAW4</accession>
<evidence type="ECO:0000256" key="1">
    <source>
        <dbReference type="SAM" id="MobiDB-lite"/>
    </source>
</evidence>
<organism evidence="4 5">
    <name type="scientific">Ranatra chinensis</name>
    <dbReference type="NCBI Taxonomy" id="642074"/>
    <lineage>
        <taxon>Eukaryota</taxon>
        <taxon>Metazoa</taxon>
        <taxon>Ecdysozoa</taxon>
        <taxon>Arthropoda</taxon>
        <taxon>Hexapoda</taxon>
        <taxon>Insecta</taxon>
        <taxon>Pterygota</taxon>
        <taxon>Neoptera</taxon>
        <taxon>Paraneoptera</taxon>
        <taxon>Hemiptera</taxon>
        <taxon>Heteroptera</taxon>
        <taxon>Panheteroptera</taxon>
        <taxon>Nepomorpha</taxon>
        <taxon>Nepidae</taxon>
        <taxon>Ranatrinae</taxon>
        <taxon>Ranatra</taxon>
    </lineage>
</organism>
<feature type="compositionally biased region" description="Low complexity" evidence="1">
    <location>
        <begin position="328"/>
        <end position="340"/>
    </location>
</feature>
<feature type="compositionally biased region" description="Low complexity" evidence="1">
    <location>
        <begin position="202"/>
        <end position="214"/>
    </location>
</feature>
<proteinExistence type="predicted"/>
<feature type="compositionally biased region" description="Low complexity" evidence="1">
    <location>
        <begin position="307"/>
        <end position="319"/>
    </location>
</feature>
<name>A0ABD0YAW4_9HEMI</name>
<dbReference type="SUPFAM" id="SSF57625">
    <property type="entry name" value="Invertebrate chitin-binding proteins"/>
    <property type="match status" value="1"/>
</dbReference>
<dbReference type="Gene3D" id="2.170.140.10">
    <property type="entry name" value="Chitin binding domain"/>
    <property type="match status" value="1"/>
</dbReference>
<keyword evidence="5" id="KW-1185">Reference proteome</keyword>
<dbReference type="Pfam" id="PF01607">
    <property type="entry name" value="CBM_14"/>
    <property type="match status" value="1"/>
</dbReference>
<dbReference type="SMART" id="SM00494">
    <property type="entry name" value="ChtBD2"/>
    <property type="match status" value="2"/>
</dbReference>
<dbReference type="InterPro" id="IPR036508">
    <property type="entry name" value="Chitin-bd_dom_sf"/>
</dbReference>
<comment type="caution">
    <text evidence="4">The sequence shown here is derived from an EMBL/GenBank/DDBJ whole genome shotgun (WGS) entry which is preliminary data.</text>
</comment>
<feature type="region of interest" description="Disordered" evidence="1">
    <location>
        <begin position="123"/>
        <end position="411"/>
    </location>
</feature>
<feature type="compositionally biased region" description="Low complexity" evidence="1">
    <location>
        <begin position="286"/>
        <end position="298"/>
    </location>
</feature>